<evidence type="ECO:0000313" key="1">
    <source>
        <dbReference type="EMBL" id="MFC7330416.1"/>
    </source>
</evidence>
<dbReference type="Proteomes" id="UP001596540">
    <property type="component" value="Unassembled WGS sequence"/>
</dbReference>
<accession>A0ABW2KMC5</accession>
<dbReference type="RefSeq" id="WP_379873065.1">
    <property type="nucleotide sequence ID" value="NZ_JBHTBH010000012.1"/>
</dbReference>
<sequence>MPENPELHELRLGVYGPPDAVARLADSARDMLGQRVRDSEVPLAWTLRVDSGDRPIEPAAGGEIPASEMTVEEMYDDLPQQWRDEHPGEEPGAHTTAVIRVGVLAPRDTAHDLLDALQRLACPDPEHSGPCPIPWQAGLTPPVDSRYRTYLEYHYGHLRHGGPGAAR</sequence>
<evidence type="ECO:0008006" key="3">
    <source>
        <dbReference type="Google" id="ProtNLM"/>
    </source>
</evidence>
<reference evidence="2" key="1">
    <citation type="journal article" date="2019" name="Int. J. Syst. Evol. Microbiol.">
        <title>The Global Catalogue of Microorganisms (GCM) 10K type strain sequencing project: providing services to taxonomists for standard genome sequencing and annotation.</title>
        <authorList>
            <consortium name="The Broad Institute Genomics Platform"/>
            <consortium name="The Broad Institute Genome Sequencing Center for Infectious Disease"/>
            <person name="Wu L."/>
            <person name="Ma J."/>
        </authorList>
    </citation>
    <scope>NUCLEOTIDE SEQUENCE [LARGE SCALE GENOMIC DNA]</scope>
    <source>
        <strain evidence="2">CGMCC 4.7382</strain>
    </source>
</reference>
<comment type="caution">
    <text evidence="1">The sequence shown here is derived from an EMBL/GenBank/DDBJ whole genome shotgun (WGS) entry which is preliminary data.</text>
</comment>
<proteinExistence type="predicted"/>
<organism evidence="1 2">
    <name type="scientific">Marinactinospora rubrisoli</name>
    <dbReference type="NCBI Taxonomy" id="2715399"/>
    <lineage>
        <taxon>Bacteria</taxon>
        <taxon>Bacillati</taxon>
        <taxon>Actinomycetota</taxon>
        <taxon>Actinomycetes</taxon>
        <taxon>Streptosporangiales</taxon>
        <taxon>Nocardiopsidaceae</taxon>
        <taxon>Marinactinospora</taxon>
    </lineage>
</organism>
<evidence type="ECO:0000313" key="2">
    <source>
        <dbReference type="Proteomes" id="UP001596540"/>
    </source>
</evidence>
<name>A0ABW2KMC5_9ACTN</name>
<keyword evidence="2" id="KW-1185">Reference proteome</keyword>
<gene>
    <name evidence="1" type="ORF">ACFQRF_22050</name>
</gene>
<dbReference type="EMBL" id="JBHTBH010000012">
    <property type="protein sequence ID" value="MFC7330416.1"/>
    <property type="molecule type" value="Genomic_DNA"/>
</dbReference>
<protein>
    <recommendedName>
        <fullName evidence="3">DUF3168 domain-containing protein</fullName>
    </recommendedName>
</protein>